<dbReference type="InterPro" id="IPR003877">
    <property type="entry name" value="SPRY_dom"/>
</dbReference>
<dbReference type="SUPFAM" id="SSF48452">
    <property type="entry name" value="TPR-like"/>
    <property type="match status" value="1"/>
</dbReference>
<evidence type="ECO:0000256" key="3">
    <source>
        <dbReference type="PROSITE-ProRule" id="PRU00339"/>
    </source>
</evidence>
<dbReference type="SUPFAM" id="SSF49899">
    <property type="entry name" value="Concanavalin A-like lectins/glucanases"/>
    <property type="match status" value="1"/>
</dbReference>
<dbReference type="Gene3D" id="1.25.40.10">
    <property type="entry name" value="Tetratricopeptide repeat domain"/>
    <property type="match status" value="1"/>
</dbReference>
<dbReference type="InterPro" id="IPR019734">
    <property type="entry name" value="TPR_rpt"/>
</dbReference>
<dbReference type="AlphaFoldDB" id="A0A8H4AD56"/>
<sequence length="292" mass="33078">MALPTAWDVNDVSLPDVDSNGLEVNYRDYSGKHDAVIRTDNPIPSQCKLFYFEIDVINNENNGTIAIGFCSESAERNKMPGCEKNSWGYHSDDGNFFECSVIDIPYGPTFTTGDTIGCCLNFRNNTAFYTKNGVNLGIAFRDLKDNLYPCIGIKSQGASIKANFGYKFKYAAMTTDDIDDDLIKDRWANPINQCNQDQNMPAYLTNTLETNTNNLLRYRGKAYFVMGEYKKALEDLTKLLEIEPNNSFALRYRGETYLLLNEYEKSYADVKILLSTGTYSDIAKVANELWYV</sequence>
<proteinExistence type="predicted"/>
<keyword evidence="6" id="KW-1185">Reference proteome</keyword>
<dbReference type="SMART" id="SM00449">
    <property type="entry name" value="SPRY"/>
    <property type="match status" value="1"/>
</dbReference>
<dbReference type="OrthoDB" id="25503at2759"/>
<dbReference type="Proteomes" id="UP000439903">
    <property type="component" value="Unassembled WGS sequence"/>
</dbReference>
<dbReference type="InterPro" id="IPR001870">
    <property type="entry name" value="B30.2/SPRY"/>
</dbReference>
<evidence type="ECO:0000313" key="6">
    <source>
        <dbReference type="Proteomes" id="UP000439903"/>
    </source>
</evidence>
<dbReference type="PANTHER" id="PTHR12864">
    <property type="entry name" value="RAN BINDING PROTEIN 9-RELATED"/>
    <property type="match status" value="1"/>
</dbReference>
<protein>
    <submittedName>
        <fullName evidence="5">SPRY-domain-containing protein</fullName>
    </submittedName>
</protein>
<dbReference type="EMBL" id="WTPW01000772">
    <property type="protein sequence ID" value="KAF0481179.1"/>
    <property type="molecule type" value="Genomic_DNA"/>
</dbReference>
<dbReference type="PROSITE" id="PS50188">
    <property type="entry name" value="B302_SPRY"/>
    <property type="match status" value="1"/>
</dbReference>
<evidence type="ECO:0000256" key="2">
    <source>
        <dbReference type="ARBA" id="ARBA00022803"/>
    </source>
</evidence>
<dbReference type="InterPro" id="IPR013320">
    <property type="entry name" value="ConA-like_dom_sf"/>
</dbReference>
<organism evidence="5 6">
    <name type="scientific">Gigaspora margarita</name>
    <dbReference type="NCBI Taxonomy" id="4874"/>
    <lineage>
        <taxon>Eukaryota</taxon>
        <taxon>Fungi</taxon>
        <taxon>Fungi incertae sedis</taxon>
        <taxon>Mucoromycota</taxon>
        <taxon>Glomeromycotina</taxon>
        <taxon>Glomeromycetes</taxon>
        <taxon>Diversisporales</taxon>
        <taxon>Gigasporaceae</taxon>
        <taxon>Gigaspora</taxon>
    </lineage>
</organism>
<gene>
    <name evidence="5" type="ORF">F8M41_023622</name>
</gene>
<dbReference type="SMART" id="SM00028">
    <property type="entry name" value="TPR"/>
    <property type="match status" value="2"/>
</dbReference>
<dbReference type="Pfam" id="PF00622">
    <property type="entry name" value="SPRY"/>
    <property type="match status" value="1"/>
</dbReference>
<accession>A0A8H4AD56</accession>
<dbReference type="InterPro" id="IPR050618">
    <property type="entry name" value="Ubq-SigPath_Reg"/>
</dbReference>
<dbReference type="PROSITE" id="PS50293">
    <property type="entry name" value="TPR_REGION"/>
    <property type="match status" value="1"/>
</dbReference>
<dbReference type="PROSITE" id="PS50005">
    <property type="entry name" value="TPR"/>
    <property type="match status" value="1"/>
</dbReference>
<reference evidence="5 6" key="1">
    <citation type="journal article" date="2019" name="Environ. Microbiol.">
        <title>At the nexus of three kingdoms: the genome of the mycorrhizal fungus Gigaspora margarita provides insights into plant, endobacterial and fungal interactions.</title>
        <authorList>
            <person name="Venice F."/>
            <person name="Ghignone S."/>
            <person name="Salvioli di Fossalunga A."/>
            <person name="Amselem J."/>
            <person name="Novero M."/>
            <person name="Xianan X."/>
            <person name="Sedzielewska Toro K."/>
            <person name="Morin E."/>
            <person name="Lipzen A."/>
            <person name="Grigoriev I.V."/>
            <person name="Henrissat B."/>
            <person name="Martin F.M."/>
            <person name="Bonfante P."/>
        </authorList>
    </citation>
    <scope>NUCLEOTIDE SEQUENCE [LARGE SCALE GENOMIC DNA]</scope>
    <source>
        <strain evidence="5 6">BEG34</strain>
    </source>
</reference>
<feature type="domain" description="B30.2/SPRY" evidence="4">
    <location>
        <begin position="1"/>
        <end position="169"/>
    </location>
</feature>
<feature type="repeat" description="TPR" evidence="3">
    <location>
        <begin position="213"/>
        <end position="246"/>
    </location>
</feature>
<comment type="caution">
    <text evidence="5">The sequence shown here is derived from an EMBL/GenBank/DDBJ whole genome shotgun (WGS) entry which is preliminary data.</text>
</comment>
<dbReference type="InterPro" id="IPR011990">
    <property type="entry name" value="TPR-like_helical_dom_sf"/>
</dbReference>
<dbReference type="InterPro" id="IPR013105">
    <property type="entry name" value="TPR_2"/>
</dbReference>
<evidence type="ECO:0000259" key="4">
    <source>
        <dbReference type="PROSITE" id="PS50188"/>
    </source>
</evidence>
<evidence type="ECO:0000256" key="1">
    <source>
        <dbReference type="ARBA" id="ARBA00022737"/>
    </source>
</evidence>
<dbReference type="InterPro" id="IPR043136">
    <property type="entry name" value="B30.2/SPRY_sf"/>
</dbReference>
<name>A0A8H4AD56_GIGMA</name>
<keyword evidence="1" id="KW-0677">Repeat</keyword>
<dbReference type="Pfam" id="PF07719">
    <property type="entry name" value="TPR_2"/>
    <property type="match status" value="1"/>
</dbReference>
<keyword evidence="2 3" id="KW-0802">TPR repeat</keyword>
<dbReference type="Gene3D" id="2.60.120.920">
    <property type="match status" value="1"/>
</dbReference>
<evidence type="ECO:0000313" key="5">
    <source>
        <dbReference type="EMBL" id="KAF0481179.1"/>
    </source>
</evidence>